<keyword evidence="2" id="KW-0326">Glycosidase</keyword>
<keyword evidence="1" id="KW-0378">Hydrolase</keyword>
<evidence type="ECO:0000256" key="1">
    <source>
        <dbReference type="ARBA" id="ARBA00022801"/>
    </source>
</evidence>
<feature type="domain" description="Glycosyl hydrolase family 13 catalytic" evidence="3">
    <location>
        <begin position="25"/>
        <end position="362"/>
    </location>
</feature>
<dbReference type="InterPro" id="IPR013780">
    <property type="entry name" value="Glyco_hydro_b"/>
</dbReference>
<organism evidence="4 5">
    <name type="scientific">Euzebyella marina</name>
    <dbReference type="NCBI Taxonomy" id="1761453"/>
    <lineage>
        <taxon>Bacteria</taxon>
        <taxon>Pseudomonadati</taxon>
        <taxon>Bacteroidota</taxon>
        <taxon>Flavobacteriia</taxon>
        <taxon>Flavobacteriales</taxon>
        <taxon>Flavobacteriaceae</taxon>
        <taxon>Euzebyella</taxon>
    </lineage>
</organism>
<dbReference type="GO" id="GO:0005975">
    <property type="term" value="P:carbohydrate metabolic process"/>
    <property type="evidence" value="ECO:0007669"/>
    <property type="project" value="InterPro"/>
</dbReference>
<reference evidence="4 5" key="1">
    <citation type="submission" date="2018-08" db="EMBL/GenBank/DDBJ databases">
        <title>The reduced genetic potential of extracellular carbohydrate catabolism in Euzebyella marina RN62, a Flavobacteriia bacterium isolated from the hadal water.</title>
        <authorList>
            <person name="Xue C."/>
        </authorList>
    </citation>
    <scope>NUCLEOTIDE SEQUENCE [LARGE SCALE GENOMIC DNA]</scope>
    <source>
        <strain evidence="4 5">RN62</strain>
    </source>
</reference>
<name>A0A3G2L612_9FLAO</name>
<dbReference type="InterPro" id="IPR017853">
    <property type="entry name" value="GH"/>
</dbReference>
<dbReference type="PANTHER" id="PTHR10357">
    <property type="entry name" value="ALPHA-AMYLASE FAMILY MEMBER"/>
    <property type="match status" value="1"/>
</dbReference>
<dbReference type="Gene3D" id="3.90.400.10">
    <property type="entry name" value="Oligo-1,6-glucosidase, Domain 2"/>
    <property type="match status" value="1"/>
</dbReference>
<dbReference type="OrthoDB" id="9806009at2"/>
<dbReference type="InterPro" id="IPR045857">
    <property type="entry name" value="O16G_dom_2"/>
</dbReference>
<evidence type="ECO:0000256" key="2">
    <source>
        <dbReference type="ARBA" id="ARBA00023295"/>
    </source>
</evidence>
<dbReference type="Gene3D" id="3.20.20.80">
    <property type="entry name" value="Glycosidases"/>
    <property type="match status" value="1"/>
</dbReference>
<dbReference type="InterPro" id="IPR006047">
    <property type="entry name" value="GH13_cat_dom"/>
</dbReference>
<dbReference type="SUPFAM" id="SSF51011">
    <property type="entry name" value="Glycosyl hydrolase domain"/>
    <property type="match status" value="1"/>
</dbReference>
<evidence type="ECO:0000313" key="5">
    <source>
        <dbReference type="Proteomes" id="UP000276309"/>
    </source>
</evidence>
<evidence type="ECO:0000313" key="4">
    <source>
        <dbReference type="EMBL" id="AYN67712.1"/>
    </source>
</evidence>
<keyword evidence="5" id="KW-1185">Reference proteome</keyword>
<evidence type="ECO:0000259" key="3">
    <source>
        <dbReference type="SMART" id="SM00642"/>
    </source>
</evidence>
<protein>
    <submittedName>
        <fullName evidence="4">Alpha-amylase</fullName>
    </submittedName>
</protein>
<proteinExistence type="predicted"/>
<dbReference type="PANTHER" id="PTHR10357:SF210">
    <property type="entry name" value="MALTODEXTRIN GLUCOSIDASE"/>
    <property type="match status" value="1"/>
</dbReference>
<dbReference type="Pfam" id="PF00128">
    <property type="entry name" value="Alpha-amylase"/>
    <property type="match status" value="1"/>
</dbReference>
<sequence>MTNIQDSVVYHVYPIGLLGAERKNSFQMEPTNRIKDLYSWLDHMQDLGCDILYIGPVFESTSHGYDTADYFRIDRRLGSNRNFKDFVERAHKRNIKVVLDGVFNHVGRNFWAFKDVLKKESSSAYKYWFSGLDFSKGNPMGDSFTYNAWHGHYQLVELDLLNEEVQEHLLEAVKFWIRYFNIDGLRLDTADILDFNFMQELNRVCKGLNPEFWLMGEVVQGDYNRWIKEAKLDSVTNYEFHGPFFESFNKRSFKFIEKILSDQFGMYGRYIDLELYSFVDNHDVQRSYTSIHHKEHLNLLYFLLFTLPGIPSIYYGSEYGYSGKKTGHIDDELRPAIRYRNRFEKAHKPDLFNWIKKLISIRRKQIALRKGNYRTILVSGEQFVYVRKFREENLIMALNMASCAAKVSVKINLGKGVLIDLLDADFQKNVDSDTVFIEIPPEKGRILQLSS</sequence>
<accession>A0A3G2L612</accession>
<dbReference type="SUPFAM" id="SSF51445">
    <property type="entry name" value="(Trans)glycosidases"/>
    <property type="match status" value="1"/>
</dbReference>
<dbReference type="SMART" id="SM00642">
    <property type="entry name" value="Aamy"/>
    <property type="match status" value="1"/>
</dbReference>
<dbReference type="AlphaFoldDB" id="A0A3G2L612"/>
<dbReference type="GO" id="GO:0016798">
    <property type="term" value="F:hydrolase activity, acting on glycosyl bonds"/>
    <property type="evidence" value="ECO:0007669"/>
    <property type="project" value="UniProtKB-KW"/>
</dbReference>
<dbReference type="KEGG" id="emar:D1013_10175"/>
<dbReference type="RefSeq" id="WP_121848728.1">
    <property type="nucleotide sequence ID" value="NZ_CP032050.1"/>
</dbReference>
<dbReference type="Proteomes" id="UP000276309">
    <property type="component" value="Chromosome"/>
</dbReference>
<gene>
    <name evidence="4" type="ORF">D1013_10175</name>
</gene>
<dbReference type="Gene3D" id="2.60.40.1180">
    <property type="entry name" value="Golgi alpha-mannosidase II"/>
    <property type="match status" value="1"/>
</dbReference>
<dbReference type="EMBL" id="CP032050">
    <property type="protein sequence ID" value="AYN67712.1"/>
    <property type="molecule type" value="Genomic_DNA"/>
</dbReference>